<protein>
    <submittedName>
        <fullName evidence="5">MoxR family ATPase</fullName>
    </submittedName>
</protein>
<dbReference type="PANTHER" id="PTHR42759">
    <property type="entry name" value="MOXR FAMILY PROTEIN"/>
    <property type="match status" value="1"/>
</dbReference>
<dbReference type="PANTHER" id="PTHR42759:SF1">
    <property type="entry name" value="MAGNESIUM-CHELATASE SUBUNIT CHLD"/>
    <property type="match status" value="1"/>
</dbReference>
<organism evidence="5 6">
    <name type="scientific">Arsenicitalea aurantiaca</name>
    <dbReference type="NCBI Taxonomy" id="1783274"/>
    <lineage>
        <taxon>Bacteria</taxon>
        <taxon>Pseudomonadati</taxon>
        <taxon>Pseudomonadota</taxon>
        <taxon>Alphaproteobacteria</taxon>
        <taxon>Hyphomicrobiales</taxon>
        <taxon>Devosiaceae</taxon>
        <taxon>Arsenicitalea</taxon>
    </lineage>
</organism>
<dbReference type="Proteomes" id="UP000281547">
    <property type="component" value="Unassembled WGS sequence"/>
</dbReference>
<dbReference type="GO" id="GO:0016887">
    <property type="term" value="F:ATP hydrolysis activity"/>
    <property type="evidence" value="ECO:0007669"/>
    <property type="project" value="InterPro"/>
</dbReference>
<evidence type="ECO:0000256" key="1">
    <source>
        <dbReference type="ARBA" id="ARBA00022741"/>
    </source>
</evidence>
<comment type="similarity">
    <text evidence="3">Belongs to the MoxR family.</text>
</comment>
<gene>
    <name evidence="5" type="ORF">EMQ25_09230</name>
</gene>
<keyword evidence="6" id="KW-1185">Reference proteome</keyword>
<dbReference type="FunFam" id="3.40.50.300:FF:000640">
    <property type="entry name" value="MoxR family ATPase"/>
    <property type="match status" value="1"/>
</dbReference>
<dbReference type="Gene3D" id="1.10.8.80">
    <property type="entry name" value="Magnesium chelatase subunit I, C-Terminal domain"/>
    <property type="match status" value="1"/>
</dbReference>
<dbReference type="InterPro" id="IPR011703">
    <property type="entry name" value="ATPase_AAA-3"/>
</dbReference>
<dbReference type="SUPFAM" id="SSF52540">
    <property type="entry name" value="P-loop containing nucleoside triphosphate hydrolases"/>
    <property type="match status" value="1"/>
</dbReference>
<dbReference type="OrthoDB" id="9808397at2"/>
<reference evidence="5 6" key="1">
    <citation type="journal article" date="2016" name="Int. J. Syst. Evol. Microbiol.">
        <title>Arsenicitalea aurantiaca gen. nov., sp. nov., a new member of the family Hyphomicrobiaceae, isolated from high-arsenic sediment.</title>
        <authorList>
            <person name="Mu Y."/>
            <person name="Zhou L."/>
            <person name="Zeng X.C."/>
            <person name="Liu L."/>
            <person name="Pan Y."/>
            <person name="Chen X."/>
            <person name="Wang J."/>
            <person name="Li S."/>
            <person name="Li W.J."/>
            <person name="Wang Y."/>
        </authorList>
    </citation>
    <scope>NUCLEOTIDE SEQUENCE [LARGE SCALE GENOMIC DNA]</scope>
    <source>
        <strain evidence="5 6">42-50</strain>
    </source>
</reference>
<feature type="domain" description="AAA+ ATPase" evidence="4">
    <location>
        <begin position="57"/>
        <end position="201"/>
    </location>
</feature>
<sequence>MPAHAQSTDPALNPVPAAGNAELERLLVALRETRESIGRLVLGQGEVVEQLLIGLIAGGHVLLEGAPGVGKTLLVRTLATATGLSFSRIQFTPDLMPADITGSMVLVPDETGRNSLQFQPGPVFSQLLLADEINRATPRTQAALLEAMQERTISAAGRSMPLPNPFFVLATQNPIEMEGTYTLPEAQIDRFLFRIDVAYPTEEILTTILEATTGNAEAQLTRTLPPEDILALQKLVRAVPIAEHVRRAIARLSLMTQPHSGLATSEVNRFVRFGLSPRGAQSLVLAAKAHALFAGRYNVAFEDVEAVLMPASRHRVQLNFEGIAEEVKLEAMVTTLFQTARRQVS</sequence>
<dbReference type="SMART" id="SM00382">
    <property type="entry name" value="AAA"/>
    <property type="match status" value="1"/>
</dbReference>
<dbReference type="RefSeq" id="WP_127188298.1">
    <property type="nucleotide sequence ID" value="NZ_RZNJ01000003.1"/>
</dbReference>
<comment type="caution">
    <text evidence="5">The sequence shown here is derived from an EMBL/GenBank/DDBJ whole genome shotgun (WGS) entry which is preliminary data.</text>
</comment>
<dbReference type="InterPro" id="IPR003593">
    <property type="entry name" value="AAA+_ATPase"/>
</dbReference>
<proteinExistence type="inferred from homology"/>
<name>A0A433XAH0_9HYPH</name>
<evidence type="ECO:0000313" key="5">
    <source>
        <dbReference type="EMBL" id="RUT31052.1"/>
    </source>
</evidence>
<evidence type="ECO:0000259" key="4">
    <source>
        <dbReference type="SMART" id="SM00382"/>
    </source>
</evidence>
<dbReference type="CDD" id="cd00009">
    <property type="entry name" value="AAA"/>
    <property type="match status" value="1"/>
</dbReference>
<dbReference type="Gene3D" id="3.40.50.300">
    <property type="entry name" value="P-loop containing nucleotide triphosphate hydrolases"/>
    <property type="match status" value="1"/>
</dbReference>
<dbReference type="InterPro" id="IPR041628">
    <property type="entry name" value="ChlI/MoxR_AAA_lid"/>
</dbReference>
<keyword evidence="1" id="KW-0547">Nucleotide-binding</keyword>
<evidence type="ECO:0000256" key="3">
    <source>
        <dbReference type="ARBA" id="ARBA00061607"/>
    </source>
</evidence>
<dbReference type="PIRSF" id="PIRSF002849">
    <property type="entry name" value="AAA_ATPase_chaperone_MoxR_prd"/>
    <property type="match status" value="1"/>
</dbReference>
<dbReference type="InterPro" id="IPR050764">
    <property type="entry name" value="CbbQ/NirQ/NorQ/GpvN"/>
</dbReference>
<dbReference type="InterPro" id="IPR027417">
    <property type="entry name" value="P-loop_NTPase"/>
</dbReference>
<dbReference type="EMBL" id="RZNJ01000003">
    <property type="protein sequence ID" value="RUT31052.1"/>
    <property type="molecule type" value="Genomic_DNA"/>
</dbReference>
<accession>A0A433XAH0</accession>
<evidence type="ECO:0000256" key="2">
    <source>
        <dbReference type="ARBA" id="ARBA00022840"/>
    </source>
</evidence>
<evidence type="ECO:0000313" key="6">
    <source>
        <dbReference type="Proteomes" id="UP000281547"/>
    </source>
</evidence>
<keyword evidence="2" id="KW-0067">ATP-binding</keyword>
<dbReference type="GO" id="GO:0005524">
    <property type="term" value="F:ATP binding"/>
    <property type="evidence" value="ECO:0007669"/>
    <property type="project" value="UniProtKB-KW"/>
</dbReference>
<dbReference type="Pfam" id="PF17863">
    <property type="entry name" value="AAA_lid_2"/>
    <property type="match status" value="1"/>
</dbReference>
<dbReference type="AlphaFoldDB" id="A0A433XAH0"/>
<dbReference type="Pfam" id="PF07726">
    <property type="entry name" value="AAA_3"/>
    <property type="match status" value="1"/>
</dbReference>